<protein>
    <submittedName>
        <fullName evidence="3">Peptidase, S9A/B/C family, catalytic domain protein</fullName>
        <ecNumber evidence="3">3.4.-.-</ecNumber>
    </submittedName>
</protein>
<keyword evidence="3" id="KW-0378">Hydrolase</keyword>
<dbReference type="PANTHER" id="PTHR11757">
    <property type="entry name" value="PROTEASE FAMILY S9A OLIGOPEPTIDASE"/>
    <property type="match status" value="1"/>
</dbReference>
<dbReference type="SUPFAM" id="SSF53474">
    <property type="entry name" value="alpha/beta-Hydrolases"/>
    <property type="match status" value="1"/>
</dbReference>
<dbReference type="InterPro" id="IPR029058">
    <property type="entry name" value="AB_hydrolase_fold"/>
</dbReference>
<dbReference type="InterPro" id="IPR001375">
    <property type="entry name" value="Peptidase_S9_cat"/>
</dbReference>
<dbReference type="OrthoDB" id="9801421at2"/>
<evidence type="ECO:0000259" key="2">
    <source>
        <dbReference type="Pfam" id="PF00326"/>
    </source>
</evidence>
<dbReference type="RefSeq" id="WP_005883189.1">
    <property type="nucleotide sequence ID" value="NZ_ADNU01000023.1"/>
</dbReference>
<gene>
    <name evidence="3" type="ORF">HMPREF0183_0899</name>
</gene>
<accession>D4YLT9</accession>
<dbReference type="eggNOG" id="COG1770">
    <property type="taxonomic scope" value="Bacteria"/>
</dbReference>
<dbReference type="AlphaFoldDB" id="D4YLT9"/>
<dbReference type="Gene3D" id="3.40.50.1820">
    <property type="entry name" value="alpha/beta hydrolase"/>
    <property type="match status" value="1"/>
</dbReference>
<sequence length="613" mass="65928">MSRIEIPSFCVDARELQPVLSPLVEELKAFEITSQSVRPDDRGDAASKKPKVSPAVVGGRLLLRIADEGSTREIVLPDVSVHRITGLVVSTENTLVAAVQQAVNGDDFELYIFDISGESAKTLTQSSSSGRVVTQLGSNIAWLERNTARHPVRLVMCDEQGHRSTLIEMTEPDRWLSLQAVDPELLVVAGHGPDGTEHFVIDIRSRETVKRFHCRLDPDDCITACDGSVWTIDSTRRLLLRWAMDGTQWTDASTPLPPGFLPTDLNSRGGVLWAAGRVDGRAAVWIPQLGSDSVWTAPPSGIIRLIEVRDGCPEFIVSSPIHPPELAKGSDGGAWRRPLAGLPGVSALEVRDIPGRPAAVGATLFFQQIRARELHSCPVLALVYGAYGLPNEGAFDPQLAALLTSGVTVAFCHVRGGGEYGPSWHKAGKGEKKQNSLDDFVAILEHLRSQGLCEPTRIGASASSAGALVAASAAVEHPDLIAAVYLNHPFLAPEVLSHCPGGVSAPIDWDEFGDSTIIGHPVLSALMKAEEAVHRSGRPKVWITAGVSDRKAPLSSVIEWAEAYSDIAGDMDVILDLKDGGHTAPRDQTRSWLPIAWVRQQLTAPVPTEGAPR</sequence>
<name>D4YLT9_9MICO</name>
<dbReference type="EMBL" id="ADNU01000023">
    <property type="protein sequence ID" value="EFG47822.1"/>
    <property type="molecule type" value="Genomic_DNA"/>
</dbReference>
<keyword evidence="4" id="KW-1185">Reference proteome</keyword>
<evidence type="ECO:0000256" key="1">
    <source>
        <dbReference type="ARBA" id="ARBA00005228"/>
    </source>
</evidence>
<dbReference type="EC" id="3.4.-.-" evidence="3"/>
<dbReference type="PANTHER" id="PTHR11757:SF19">
    <property type="entry name" value="PROLYL ENDOPEPTIDASE-LIKE"/>
    <property type="match status" value="1"/>
</dbReference>
<evidence type="ECO:0000313" key="4">
    <source>
        <dbReference type="Proteomes" id="UP000005714"/>
    </source>
</evidence>
<proteinExistence type="inferred from homology"/>
<dbReference type="Proteomes" id="UP000005714">
    <property type="component" value="Unassembled WGS sequence"/>
</dbReference>
<organism evidence="3 4">
    <name type="scientific">Brevibacterium mcbrellneri ATCC 49030</name>
    <dbReference type="NCBI Taxonomy" id="585530"/>
    <lineage>
        <taxon>Bacteria</taxon>
        <taxon>Bacillati</taxon>
        <taxon>Actinomycetota</taxon>
        <taxon>Actinomycetes</taxon>
        <taxon>Micrococcales</taxon>
        <taxon>Brevibacteriaceae</taxon>
        <taxon>Brevibacterium</taxon>
    </lineage>
</organism>
<dbReference type="GO" id="GO:0006508">
    <property type="term" value="P:proteolysis"/>
    <property type="evidence" value="ECO:0007669"/>
    <property type="project" value="InterPro"/>
</dbReference>
<dbReference type="InterPro" id="IPR002470">
    <property type="entry name" value="Peptidase_S9A"/>
</dbReference>
<comment type="caution">
    <text evidence="3">The sequence shown here is derived from an EMBL/GenBank/DDBJ whole genome shotgun (WGS) entry which is preliminary data.</text>
</comment>
<dbReference type="STRING" id="585530.HMPREF0183_0899"/>
<feature type="domain" description="Peptidase S9 prolyl oligopeptidase catalytic" evidence="2">
    <location>
        <begin position="399"/>
        <end position="588"/>
    </location>
</feature>
<dbReference type="GO" id="GO:0004252">
    <property type="term" value="F:serine-type endopeptidase activity"/>
    <property type="evidence" value="ECO:0007669"/>
    <property type="project" value="InterPro"/>
</dbReference>
<dbReference type="SUPFAM" id="SSF69322">
    <property type="entry name" value="Tricorn protease domain 2"/>
    <property type="match status" value="1"/>
</dbReference>
<reference evidence="3 4" key="1">
    <citation type="submission" date="2010-04" db="EMBL/GenBank/DDBJ databases">
        <authorList>
            <person name="Qin X."/>
            <person name="Bachman B."/>
            <person name="Battles P."/>
            <person name="Bell A."/>
            <person name="Bess C."/>
            <person name="Bickham C."/>
            <person name="Chaboub L."/>
            <person name="Chen D."/>
            <person name="Coyle M."/>
            <person name="Deiros D.R."/>
            <person name="Dinh H."/>
            <person name="Forbes L."/>
            <person name="Fowler G."/>
            <person name="Francisco L."/>
            <person name="Fu Q."/>
            <person name="Gubbala S."/>
            <person name="Hale W."/>
            <person name="Han Y."/>
            <person name="Hemphill L."/>
            <person name="Highlander S.K."/>
            <person name="Hirani K."/>
            <person name="Hogues M."/>
            <person name="Jackson L."/>
            <person name="Jakkamsetti A."/>
            <person name="Javaid M."/>
            <person name="Jiang H."/>
            <person name="Korchina V."/>
            <person name="Kovar C."/>
            <person name="Lara F."/>
            <person name="Lee S."/>
            <person name="Mata R."/>
            <person name="Mathew T."/>
            <person name="Moen C."/>
            <person name="Morales K."/>
            <person name="Munidasa M."/>
            <person name="Nazareth L."/>
            <person name="Ngo R."/>
            <person name="Nguyen L."/>
            <person name="Okwuonu G."/>
            <person name="Ongeri F."/>
            <person name="Patil S."/>
            <person name="Petrosino J."/>
            <person name="Pham C."/>
            <person name="Pham P."/>
            <person name="Pu L.-L."/>
            <person name="Puazo M."/>
            <person name="Raj R."/>
            <person name="Reid J."/>
            <person name="Rouhana J."/>
            <person name="Saada N."/>
            <person name="Shang Y."/>
            <person name="Simmons D."/>
            <person name="Thornton R."/>
            <person name="Warren J."/>
            <person name="Weissenberger G."/>
            <person name="Zhang J."/>
            <person name="Zhang L."/>
            <person name="Zhou C."/>
            <person name="Zhu D."/>
            <person name="Muzny D."/>
            <person name="Worley K."/>
            <person name="Gibbs R."/>
        </authorList>
    </citation>
    <scope>NUCLEOTIDE SEQUENCE [LARGE SCALE GENOMIC DNA]</scope>
    <source>
        <strain evidence="3 4">ATCC 49030</strain>
    </source>
</reference>
<dbReference type="PRINTS" id="PR00862">
    <property type="entry name" value="PROLIGOPTASE"/>
</dbReference>
<dbReference type="Pfam" id="PF00326">
    <property type="entry name" value="Peptidase_S9"/>
    <property type="match status" value="1"/>
</dbReference>
<evidence type="ECO:0000313" key="3">
    <source>
        <dbReference type="EMBL" id="EFG47822.1"/>
    </source>
</evidence>
<dbReference type="GO" id="GO:0005856">
    <property type="term" value="C:cytoskeleton"/>
    <property type="evidence" value="ECO:0007669"/>
    <property type="project" value="TreeGrafter"/>
</dbReference>
<dbReference type="InterPro" id="IPR051543">
    <property type="entry name" value="Serine_Peptidase_S9A"/>
</dbReference>
<comment type="similarity">
    <text evidence="1">Belongs to the peptidase S9A family.</text>
</comment>